<dbReference type="CDD" id="cd00086">
    <property type="entry name" value="homeodomain"/>
    <property type="match status" value="1"/>
</dbReference>
<evidence type="ECO:0000256" key="3">
    <source>
        <dbReference type="ARBA" id="ARBA00022737"/>
    </source>
</evidence>
<dbReference type="InterPro" id="IPR009057">
    <property type="entry name" value="Homeodomain-like_sf"/>
</dbReference>
<dbReference type="FunFam" id="1.10.10.60:FF:000050">
    <property type="entry name" value="LIM homeobox 6"/>
    <property type="match status" value="1"/>
</dbReference>
<dbReference type="SMART" id="SM00389">
    <property type="entry name" value="HOX"/>
    <property type="match status" value="1"/>
</dbReference>
<proteinExistence type="predicted"/>
<gene>
    <name evidence="17" type="primary">LHX6</name>
</gene>
<feature type="region of interest" description="Disordered" evidence="14">
    <location>
        <begin position="34"/>
        <end position="94"/>
    </location>
</feature>
<dbReference type="Pfam" id="PF00046">
    <property type="entry name" value="Homeodomain"/>
    <property type="match status" value="1"/>
</dbReference>
<dbReference type="PROSITE" id="PS00478">
    <property type="entry name" value="LIM_DOMAIN_1"/>
    <property type="match status" value="1"/>
</dbReference>
<feature type="domain" description="LIM zinc-binding" evidence="15">
    <location>
        <begin position="158"/>
        <end position="220"/>
    </location>
</feature>
<reference evidence="17" key="2">
    <citation type="submission" date="2025-08" db="UniProtKB">
        <authorList>
            <consortium name="Ensembl"/>
        </authorList>
    </citation>
    <scope>IDENTIFICATION</scope>
</reference>
<evidence type="ECO:0000256" key="4">
    <source>
        <dbReference type="ARBA" id="ARBA00022833"/>
    </source>
</evidence>
<dbReference type="Proteomes" id="UP000694580">
    <property type="component" value="Chromosome 3"/>
</dbReference>
<dbReference type="Gene3D" id="2.10.110.10">
    <property type="entry name" value="Cysteine Rich Protein"/>
    <property type="match status" value="2"/>
</dbReference>
<name>A0AAY4E5R9_9TELE</name>
<evidence type="ECO:0000256" key="6">
    <source>
        <dbReference type="ARBA" id="ARBA00023038"/>
    </source>
</evidence>
<feature type="region of interest" description="Disordered" evidence="14">
    <location>
        <begin position="232"/>
        <end position="253"/>
    </location>
</feature>
<dbReference type="PANTHER" id="PTHR24208">
    <property type="entry name" value="LIM/HOMEOBOX PROTEIN LHX"/>
    <property type="match status" value="1"/>
</dbReference>
<sequence>MYWKNEALVPLSGGNPLLSEGLHTKQLILPPDAASAERAATRGDRDAGHPMSHPDGESRRAGMDKEEPRSSPSPPSTPSVCSPASSASSSVPSAGKNVCASCGLDILDRYLLKVNNLIWHVRCLECSVCRTSLRQHSSCYIKNKEIFCKMDYFSRFGTKCARCGRQIYASDWVRRARGNAYHLACFACFSCKRQLSTGEEFGLVEEKVLCRIHYDTMVENLKRAAESGSGLTLEGAVPSEQDSQPKPAKRARTSFTAEQLQVMQAQFAQDNNPDAQTLQKLADMTGLSRRVIQWSSRLMPHVWHHWLNNCRARHKKHTPQHNGPPQGHPQARMPPSLPDELHYSPFGSPERARMVALHGYIESHPFSVLTTQSLPHQAMSLPQLPLSR</sequence>
<dbReference type="SUPFAM" id="SSF57716">
    <property type="entry name" value="Glucocorticoid receptor-like (DNA-binding domain)"/>
    <property type="match status" value="2"/>
</dbReference>
<evidence type="ECO:0000256" key="8">
    <source>
        <dbReference type="ARBA" id="ARBA00023155"/>
    </source>
</evidence>
<evidence type="ECO:0000313" key="17">
    <source>
        <dbReference type="Ensembl" id="ENSDCDP00010052261.1"/>
    </source>
</evidence>
<dbReference type="GO" id="GO:0000981">
    <property type="term" value="F:DNA-binding transcription factor activity, RNA polymerase II-specific"/>
    <property type="evidence" value="ECO:0007669"/>
    <property type="project" value="TreeGrafter"/>
</dbReference>
<dbReference type="PROSITE" id="PS50023">
    <property type="entry name" value="LIM_DOMAIN_2"/>
    <property type="match status" value="2"/>
</dbReference>
<evidence type="ECO:0000259" key="15">
    <source>
        <dbReference type="PROSITE" id="PS50023"/>
    </source>
</evidence>
<keyword evidence="9" id="KW-0804">Transcription</keyword>
<evidence type="ECO:0000256" key="12">
    <source>
        <dbReference type="PROSITE-ProRule" id="PRU00125"/>
    </source>
</evidence>
<dbReference type="SMART" id="SM00132">
    <property type="entry name" value="LIM"/>
    <property type="match status" value="2"/>
</dbReference>
<dbReference type="SUPFAM" id="SSF46689">
    <property type="entry name" value="Homeodomain-like"/>
    <property type="match status" value="1"/>
</dbReference>
<dbReference type="GeneTree" id="ENSGT00940000156868"/>
<dbReference type="Gene3D" id="1.10.10.60">
    <property type="entry name" value="Homeodomain-like"/>
    <property type="match status" value="1"/>
</dbReference>
<dbReference type="GO" id="GO:0000977">
    <property type="term" value="F:RNA polymerase II transcription regulatory region sequence-specific DNA binding"/>
    <property type="evidence" value="ECO:0007669"/>
    <property type="project" value="TreeGrafter"/>
</dbReference>
<evidence type="ECO:0000256" key="13">
    <source>
        <dbReference type="RuleBase" id="RU000682"/>
    </source>
</evidence>
<evidence type="ECO:0000256" key="9">
    <source>
        <dbReference type="ARBA" id="ARBA00023163"/>
    </source>
</evidence>
<evidence type="ECO:0000256" key="5">
    <source>
        <dbReference type="ARBA" id="ARBA00023015"/>
    </source>
</evidence>
<dbReference type="FunFam" id="2.10.110.10:FF:000031">
    <property type="entry name" value="LIM homeobox 6, isoform CRA_b"/>
    <property type="match status" value="1"/>
</dbReference>
<dbReference type="GO" id="GO:0021884">
    <property type="term" value="P:forebrain neuron development"/>
    <property type="evidence" value="ECO:0007669"/>
    <property type="project" value="TreeGrafter"/>
</dbReference>
<evidence type="ECO:0008006" key="19">
    <source>
        <dbReference type="Google" id="ProtNLM"/>
    </source>
</evidence>
<accession>A0AAY4E5R9</accession>
<dbReference type="GO" id="GO:0046872">
    <property type="term" value="F:metal ion binding"/>
    <property type="evidence" value="ECO:0007669"/>
    <property type="project" value="UniProtKB-KW"/>
</dbReference>
<dbReference type="PANTHER" id="PTHR24208:SF121">
    <property type="entry name" value="LIM_HOMEOBOX PROTEIN LHX6"/>
    <property type="match status" value="1"/>
</dbReference>
<evidence type="ECO:0000256" key="11">
    <source>
        <dbReference type="PROSITE-ProRule" id="PRU00108"/>
    </source>
</evidence>
<keyword evidence="2 12" id="KW-0479">Metal-binding</keyword>
<keyword evidence="3" id="KW-0677">Repeat</keyword>
<dbReference type="CDD" id="cd09380">
    <property type="entry name" value="LIM1_Lhx6"/>
    <property type="match status" value="1"/>
</dbReference>
<evidence type="ECO:0000256" key="2">
    <source>
        <dbReference type="ARBA" id="ARBA00022723"/>
    </source>
</evidence>
<feature type="region of interest" description="Disordered" evidence="14">
    <location>
        <begin position="314"/>
        <end position="345"/>
    </location>
</feature>
<dbReference type="CDD" id="cd09382">
    <property type="entry name" value="LIM2_Lhx6"/>
    <property type="match status" value="1"/>
</dbReference>
<evidence type="ECO:0000256" key="14">
    <source>
        <dbReference type="SAM" id="MobiDB-lite"/>
    </source>
</evidence>
<protein>
    <recommendedName>
        <fullName evidence="19">LIM/homeobox protein Lhx6</fullName>
    </recommendedName>
</protein>
<evidence type="ECO:0000313" key="18">
    <source>
        <dbReference type="Proteomes" id="UP000694580"/>
    </source>
</evidence>
<feature type="domain" description="LIM zinc-binding" evidence="15">
    <location>
        <begin position="97"/>
        <end position="157"/>
    </location>
</feature>
<reference evidence="17" key="3">
    <citation type="submission" date="2025-09" db="UniProtKB">
        <authorList>
            <consortium name="Ensembl"/>
        </authorList>
    </citation>
    <scope>IDENTIFICATION</scope>
</reference>
<evidence type="ECO:0000256" key="10">
    <source>
        <dbReference type="ARBA" id="ARBA00023242"/>
    </source>
</evidence>
<keyword evidence="10 11" id="KW-0539">Nucleus</keyword>
<organism evidence="17 18">
    <name type="scientific">Denticeps clupeoides</name>
    <name type="common">denticle herring</name>
    <dbReference type="NCBI Taxonomy" id="299321"/>
    <lineage>
        <taxon>Eukaryota</taxon>
        <taxon>Metazoa</taxon>
        <taxon>Chordata</taxon>
        <taxon>Craniata</taxon>
        <taxon>Vertebrata</taxon>
        <taxon>Euteleostomi</taxon>
        <taxon>Actinopterygii</taxon>
        <taxon>Neopterygii</taxon>
        <taxon>Teleostei</taxon>
        <taxon>Clupei</taxon>
        <taxon>Clupeiformes</taxon>
        <taxon>Denticipitoidei</taxon>
        <taxon>Denticipitidae</taxon>
        <taxon>Denticeps</taxon>
    </lineage>
</organism>
<dbReference type="GO" id="GO:0005634">
    <property type="term" value="C:nucleus"/>
    <property type="evidence" value="ECO:0007669"/>
    <property type="project" value="UniProtKB-SubCell"/>
</dbReference>
<keyword evidence="4 12" id="KW-0862">Zinc</keyword>
<dbReference type="InterPro" id="IPR001356">
    <property type="entry name" value="HD"/>
</dbReference>
<reference evidence="17 18" key="1">
    <citation type="submission" date="2020-06" db="EMBL/GenBank/DDBJ databases">
        <authorList>
            <consortium name="Wellcome Sanger Institute Data Sharing"/>
        </authorList>
    </citation>
    <scope>NUCLEOTIDE SEQUENCE [LARGE SCALE GENOMIC DNA]</scope>
</reference>
<dbReference type="Pfam" id="PF00412">
    <property type="entry name" value="LIM"/>
    <property type="match status" value="2"/>
</dbReference>
<evidence type="ECO:0000256" key="7">
    <source>
        <dbReference type="ARBA" id="ARBA00023125"/>
    </source>
</evidence>
<dbReference type="InterPro" id="IPR001781">
    <property type="entry name" value="Znf_LIM"/>
</dbReference>
<dbReference type="InterPro" id="IPR050453">
    <property type="entry name" value="LIM_Homeobox_TF"/>
</dbReference>
<keyword evidence="7 11" id="KW-0238">DNA-binding</keyword>
<keyword evidence="6 12" id="KW-0440">LIM domain</keyword>
<feature type="DNA-binding region" description="Homeobox" evidence="11">
    <location>
        <begin position="248"/>
        <end position="318"/>
    </location>
</feature>
<keyword evidence="18" id="KW-1185">Reference proteome</keyword>
<keyword evidence="8 11" id="KW-0371">Homeobox</keyword>
<dbReference type="FunFam" id="2.10.110.10:FF:000023">
    <property type="entry name" value="LIM homeobox 6"/>
    <property type="match status" value="1"/>
</dbReference>
<feature type="compositionally biased region" description="Low complexity" evidence="14">
    <location>
        <begin position="320"/>
        <end position="330"/>
    </location>
</feature>
<feature type="compositionally biased region" description="Low complexity" evidence="14">
    <location>
        <begin position="78"/>
        <end position="94"/>
    </location>
</feature>
<feature type="domain" description="Homeobox" evidence="16">
    <location>
        <begin position="246"/>
        <end position="317"/>
    </location>
</feature>
<comment type="subcellular location">
    <subcellularLocation>
        <location evidence="1 11 13">Nucleus</location>
    </subcellularLocation>
</comment>
<feature type="compositionally biased region" description="Basic and acidic residues" evidence="14">
    <location>
        <begin position="39"/>
        <end position="69"/>
    </location>
</feature>
<evidence type="ECO:0000256" key="1">
    <source>
        <dbReference type="ARBA" id="ARBA00004123"/>
    </source>
</evidence>
<keyword evidence="5" id="KW-0805">Transcription regulation</keyword>
<dbReference type="PROSITE" id="PS50071">
    <property type="entry name" value="HOMEOBOX_2"/>
    <property type="match status" value="1"/>
</dbReference>
<dbReference type="Ensembl" id="ENSDCDT00010062744.1">
    <property type="protein sequence ID" value="ENSDCDP00010052261.1"/>
    <property type="gene ID" value="ENSDCDG00010030596.1"/>
</dbReference>
<evidence type="ECO:0000259" key="16">
    <source>
        <dbReference type="PROSITE" id="PS50071"/>
    </source>
</evidence>
<dbReference type="AlphaFoldDB" id="A0AAY4E5R9"/>